<sequence>MARIIKIRDVKRIDSKKVNSNEIFGSLANLSETIGLKKLFIYHEILAPKHRSSSPHYHSSKEEFVYVLKGKPSIWLDGDIRTLFSGDAVGFPAGEKGYHMIENKSDEEVQLLVISIEENKDHVFYFPEE</sequence>
<comment type="caution">
    <text evidence="3">The sequence shown here is derived from an EMBL/GenBank/DDBJ whole genome shotgun (WGS) entry which is preliminary data.</text>
</comment>
<dbReference type="EMBL" id="PFEF01000010">
    <property type="protein sequence ID" value="PJE64044.1"/>
    <property type="molecule type" value="Genomic_DNA"/>
</dbReference>
<dbReference type="AlphaFoldDB" id="A0A2M8KVT6"/>
<dbReference type="Proteomes" id="UP000229098">
    <property type="component" value="Unassembled WGS sequence"/>
</dbReference>
<evidence type="ECO:0000313" key="3">
    <source>
        <dbReference type="EMBL" id="PJE64044.1"/>
    </source>
</evidence>
<dbReference type="GO" id="GO:0046872">
    <property type="term" value="F:metal ion binding"/>
    <property type="evidence" value="ECO:0007669"/>
    <property type="project" value="UniProtKB-KW"/>
</dbReference>
<dbReference type="PANTHER" id="PTHR35848">
    <property type="entry name" value="OXALATE-BINDING PROTEIN"/>
    <property type="match status" value="1"/>
</dbReference>
<evidence type="ECO:0000259" key="2">
    <source>
        <dbReference type="Pfam" id="PF07883"/>
    </source>
</evidence>
<dbReference type="SUPFAM" id="SSF51182">
    <property type="entry name" value="RmlC-like cupins"/>
    <property type="match status" value="1"/>
</dbReference>
<dbReference type="CDD" id="cd02224">
    <property type="entry name" value="cupin_SPO2919-like"/>
    <property type="match status" value="1"/>
</dbReference>
<dbReference type="InterPro" id="IPR014710">
    <property type="entry name" value="RmlC-like_jellyroll"/>
</dbReference>
<evidence type="ECO:0000313" key="4">
    <source>
        <dbReference type="Proteomes" id="UP000229098"/>
    </source>
</evidence>
<dbReference type="Pfam" id="PF07883">
    <property type="entry name" value="Cupin_2"/>
    <property type="match status" value="1"/>
</dbReference>
<dbReference type="Gene3D" id="2.60.120.10">
    <property type="entry name" value="Jelly Rolls"/>
    <property type="match status" value="1"/>
</dbReference>
<accession>A0A2M8KVT6</accession>
<organism evidence="3 4">
    <name type="scientific">Candidatus Ryanbacteria bacterium CG10_big_fil_rev_8_21_14_0_10_43_42</name>
    <dbReference type="NCBI Taxonomy" id="1974864"/>
    <lineage>
        <taxon>Bacteria</taxon>
        <taxon>Candidatus Ryaniibacteriota</taxon>
    </lineage>
</organism>
<dbReference type="InterPro" id="IPR011051">
    <property type="entry name" value="RmlC_Cupin_sf"/>
</dbReference>
<dbReference type="PANTHER" id="PTHR35848:SF9">
    <property type="entry name" value="SLL1358 PROTEIN"/>
    <property type="match status" value="1"/>
</dbReference>
<feature type="domain" description="Cupin type-2" evidence="2">
    <location>
        <begin position="43"/>
        <end position="114"/>
    </location>
</feature>
<name>A0A2M8KVT6_9BACT</name>
<reference evidence="4" key="1">
    <citation type="submission" date="2017-09" db="EMBL/GenBank/DDBJ databases">
        <title>Depth-based differentiation of microbial function through sediment-hosted aquifers and enrichment of novel symbionts in the deep terrestrial subsurface.</title>
        <authorList>
            <person name="Probst A.J."/>
            <person name="Ladd B."/>
            <person name="Jarett J.K."/>
            <person name="Geller-Mcgrath D.E."/>
            <person name="Sieber C.M.K."/>
            <person name="Emerson J.B."/>
            <person name="Anantharaman K."/>
            <person name="Thomas B.C."/>
            <person name="Malmstrom R."/>
            <person name="Stieglmeier M."/>
            <person name="Klingl A."/>
            <person name="Woyke T."/>
            <person name="Ryan C.M."/>
            <person name="Banfield J.F."/>
        </authorList>
    </citation>
    <scope>NUCLEOTIDE SEQUENCE [LARGE SCALE GENOMIC DNA]</scope>
</reference>
<dbReference type="InterPro" id="IPR051610">
    <property type="entry name" value="GPI/OXD"/>
</dbReference>
<gene>
    <name evidence="3" type="ORF">COU90_04190</name>
</gene>
<proteinExistence type="predicted"/>
<protein>
    <submittedName>
        <fullName evidence="3">Cupin</fullName>
    </submittedName>
</protein>
<evidence type="ECO:0000256" key="1">
    <source>
        <dbReference type="ARBA" id="ARBA00022723"/>
    </source>
</evidence>
<dbReference type="InterPro" id="IPR013096">
    <property type="entry name" value="Cupin_2"/>
</dbReference>
<keyword evidence="1" id="KW-0479">Metal-binding</keyword>